<evidence type="ECO:0000313" key="1">
    <source>
        <dbReference type="EMBL" id="KAI0055707.1"/>
    </source>
</evidence>
<accession>A0ACB8SHK4</accession>
<evidence type="ECO:0000313" key="2">
    <source>
        <dbReference type="Proteomes" id="UP000814140"/>
    </source>
</evidence>
<dbReference type="EMBL" id="MU277282">
    <property type="protein sequence ID" value="KAI0055707.1"/>
    <property type="molecule type" value="Genomic_DNA"/>
</dbReference>
<reference evidence="1" key="2">
    <citation type="journal article" date="2022" name="New Phytol.">
        <title>Evolutionary transition to the ectomycorrhizal habit in the genomes of a hyperdiverse lineage of mushroom-forming fungi.</title>
        <authorList>
            <person name="Looney B."/>
            <person name="Miyauchi S."/>
            <person name="Morin E."/>
            <person name="Drula E."/>
            <person name="Courty P.E."/>
            <person name="Kohler A."/>
            <person name="Kuo A."/>
            <person name="LaButti K."/>
            <person name="Pangilinan J."/>
            <person name="Lipzen A."/>
            <person name="Riley R."/>
            <person name="Andreopoulos W."/>
            <person name="He G."/>
            <person name="Johnson J."/>
            <person name="Nolan M."/>
            <person name="Tritt A."/>
            <person name="Barry K.W."/>
            <person name="Grigoriev I.V."/>
            <person name="Nagy L.G."/>
            <person name="Hibbett D."/>
            <person name="Henrissat B."/>
            <person name="Matheny P.B."/>
            <person name="Labbe J."/>
            <person name="Martin F.M."/>
        </authorList>
    </citation>
    <scope>NUCLEOTIDE SEQUENCE</scope>
    <source>
        <strain evidence="1">HHB10654</strain>
    </source>
</reference>
<gene>
    <name evidence="1" type="ORF">BV25DRAFT_1733812</name>
</gene>
<protein>
    <submittedName>
        <fullName evidence="1">Uncharacterized protein</fullName>
    </submittedName>
</protein>
<proteinExistence type="predicted"/>
<name>A0ACB8SHK4_9AGAM</name>
<reference evidence="1" key="1">
    <citation type="submission" date="2021-03" db="EMBL/GenBank/DDBJ databases">
        <authorList>
            <consortium name="DOE Joint Genome Institute"/>
            <person name="Ahrendt S."/>
            <person name="Looney B.P."/>
            <person name="Miyauchi S."/>
            <person name="Morin E."/>
            <person name="Drula E."/>
            <person name="Courty P.E."/>
            <person name="Chicoki N."/>
            <person name="Fauchery L."/>
            <person name="Kohler A."/>
            <person name="Kuo A."/>
            <person name="Labutti K."/>
            <person name="Pangilinan J."/>
            <person name="Lipzen A."/>
            <person name="Riley R."/>
            <person name="Andreopoulos W."/>
            <person name="He G."/>
            <person name="Johnson J."/>
            <person name="Barry K.W."/>
            <person name="Grigoriev I.V."/>
            <person name="Nagy L."/>
            <person name="Hibbett D."/>
            <person name="Henrissat B."/>
            <person name="Matheny P.B."/>
            <person name="Labbe J."/>
            <person name="Martin F."/>
        </authorList>
    </citation>
    <scope>NUCLEOTIDE SEQUENCE</scope>
    <source>
        <strain evidence="1">HHB10654</strain>
    </source>
</reference>
<keyword evidence="2" id="KW-1185">Reference proteome</keyword>
<organism evidence="1 2">
    <name type="scientific">Artomyces pyxidatus</name>
    <dbReference type="NCBI Taxonomy" id="48021"/>
    <lineage>
        <taxon>Eukaryota</taxon>
        <taxon>Fungi</taxon>
        <taxon>Dikarya</taxon>
        <taxon>Basidiomycota</taxon>
        <taxon>Agaricomycotina</taxon>
        <taxon>Agaricomycetes</taxon>
        <taxon>Russulales</taxon>
        <taxon>Auriscalpiaceae</taxon>
        <taxon>Artomyces</taxon>
    </lineage>
</organism>
<comment type="caution">
    <text evidence="1">The sequence shown here is derived from an EMBL/GenBank/DDBJ whole genome shotgun (WGS) entry which is preliminary data.</text>
</comment>
<dbReference type="Proteomes" id="UP000814140">
    <property type="component" value="Unassembled WGS sequence"/>
</dbReference>
<sequence length="324" mass="36071">MSLAKLTSLSTQTLSLLLERQRLQSLPSFNGKPTANSSSLHLPQITRNLKQLRTGILDLEAKDGRTEAVVLMRSQFERMRGMLGADAGTAGIPSFDESKDSGQEAQEGDAASGSGSDGASGSSTPPFQSTARSAKQEWPRPESTEPMYTPYTDDPEAGLAPSIMLQEQRRLMDNQDAHLDNLSHSINRQRDLSLQINDELEVHTGLLEGLDVDLDNTSGRLNNARRQLNRVAKGAKEHGAYGCLCDCFSVLILTFRLVHRVNHDYRPAHPHPFGLDYRLQDIAPPSIPHDHERDLHSLLFCHHHLPLPWKFSRRSPLYSTRRTG</sequence>